<proteinExistence type="inferred from homology"/>
<sequence length="242" mass="26886">GQVLWNGANIAEKPNTIRKVLGYLPQDFGVCPNLSAIEFLEYIAAIKGLSGKNMKLRIEALLEELSLTHIKNQPIGTYSGGMKQRIGIAQALMGNPQLLILDEPAVGLDPEERIRFRNLLSDLSEKSIVILSSHIVSDIEIIANDIAIINEGRLLERNFPDKILEIVEGKVFEANITSDEFSAFKSQHLISNSLRSSDGWKVRFVTNTPDQTPDTNPTPVKASLEDAYLRIISSTKKREKYG</sequence>
<dbReference type="PANTHER" id="PTHR43335:SF2">
    <property type="entry name" value="ABC TRANSPORTER, ATP-BINDING PROTEIN"/>
    <property type="match status" value="1"/>
</dbReference>
<feature type="domain" description="ABC transporter" evidence="3">
    <location>
        <begin position="1"/>
        <end position="105"/>
    </location>
</feature>
<dbReference type="AlphaFoldDB" id="X0TDE7"/>
<evidence type="ECO:0000313" key="4">
    <source>
        <dbReference type="EMBL" id="GAF85336.1"/>
    </source>
</evidence>
<dbReference type="GO" id="GO:0005524">
    <property type="term" value="F:ATP binding"/>
    <property type="evidence" value="ECO:0007669"/>
    <property type="project" value="InterPro"/>
</dbReference>
<evidence type="ECO:0000256" key="1">
    <source>
        <dbReference type="ARBA" id="ARBA00005417"/>
    </source>
</evidence>
<evidence type="ECO:0000259" key="3">
    <source>
        <dbReference type="Pfam" id="PF00005"/>
    </source>
</evidence>
<reference evidence="4" key="1">
    <citation type="journal article" date="2014" name="Front. Microbiol.">
        <title>High frequency of phylogenetically diverse reductive dehalogenase-homologous genes in deep subseafloor sedimentary metagenomes.</title>
        <authorList>
            <person name="Kawai M."/>
            <person name="Futagami T."/>
            <person name="Toyoda A."/>
            <person name="Takaki Y."/>
            <person name="Nishi S."/>
            <person name="Hori S."/>
            <person name="Arai W."/>
            <person name="Tsubouchi T."/>
            <person name="Morono Y."/>
            <person name="Uchiyama I."/>
            <person name="Ito T."/>
            <person name="Fujiyama A."/>
            <person name="Inagaki F."/>
            <person name="Takami H."/>
        </authorList>
    </citation>
    <scope>NUCLEOTIDE SEQUENCE</scope>
    <source>
        <strain evidence="4">Expedition CK06-06</strain>
    </source>
</reference>
<organism evidence="4">
    <name type="scientific">marine sediment metagenome</name>
    <dbReference type="NCBI Taxonomy" id="412755"/>
    <lineage>
        <taxon>unclassified sequences</taxon>
        <taxon>metagenomes</taxon>
        <taxon>ecological metagenomes</taxon>
    </lineage>
</organism>
<dbReference type="InterPro" id="IPR027417">
    <property type="entry name" value="P-loop_NTPase"/>
</dbReference>
<dbReference type="GO" id="GO:0016887">
    <property type="term" value="F:ATP hydrolysis activity"/>
    <property type="evidence" value="ECO:0007669"/>
    <property type="project" value="InterPro"/>
</dbReference>
<dbReference type="Pfam" id="PF00005">
    <property type="entry name" value="ABC_tran"/>
    <property type="match status" value="1"/>
</dbReference>
<dbReference type="InterPro" id="IPR017871">
    <property type="entry name" value="ABC_transporter-like_CS"/>
</dbReference>
<dbReference type="PANTHER" id="PTHR43335">
    <property type="entry name" value="ABC TRANSPORTER, ATP-BINDING PROTEIN"/>
    <property type="match status" value="1"/>
</dbReference>
<dbReference type="SUPFAM" id="SSF52540">
    <property type="entry name" value="P-loop containing nucleoside triphosphate hydrolases"/>
    <property type="match status" value="1"/>
</dbReference>
<feature type="non-terminal residue" evidence="4">
    <location>
        <position position="1"/>
    </location>
</feature>
<evidence type="ECO:0000256" key="2">
    <source>
        <dbReference type="ARBA" id="ARBA00022448"/>
    </source>
</evidence>
<accession>X0TDE7</accession>
<comment type="similarity">
    <text evidence="1">Belongs to the ABC transporter superfamily.</text>
</comment>
<dbReference type="PROSITE" id="PS00211">
    <property type="entry name" value="ABC_TRANSPORTER_1"/>
    <property type="match status" value="1"/>
</dbReference>
<comment type="caution">
    <text evidence="4">The sequence shown here is derived from an EMBL/GenBank/DDBJ whole genome shotgun (WGS) entry which is preliminary data.</text>
</comment>
<gene>
    <name evidence="4" type="ORF">S01H1_02254</name>
</gene>
<dbReference type="EMBL" id="BARS01001065">
    <property type="protein sequence ID" value="GAF85336.1"/>
    <property type="molecule type" value="Genomic_DNA"/>
</dbReference>
<protein>
    <recommendedName>
        <fullName evidence="3">ABC transporter domain-containing protein</fullName>
    </recommendedName>
</protein>
<dbReference type="Gene3D" id="3.40.50.300">
    <property type="entry name" value="P-loop containing nucleotide triphosphate hydrolases"/>
    <property type="match status" value="1"/>
</dbReference>
<name>X0TDE7_9ZZZZ</name>
<keyword evidence="2" id="KW-0813">Transport</keyword>
<dbReference type="InterPro" id="IPR003439">
    <property type="entry name" value="ABC_transporter-like_ATP-bd"/>
</dbReference>